<protein>
    <recommendedName>
        <fullName evidence="3">SMI1/KNR4 family protein</fullName>
    </recommendedName>
</protein>
<name>A0A504JEH3_9FLAO</name>
<gene>
    <name evidence="1" type="ORF">FHK87_04320</name>
</gene>
<sequence>MEPEGIKIIEEQLGIKLPEFYVSTMLNYLFSKDSWAAEFLLCNNPKRIINLNGVFTKEDKSFSIGSDGEEHYYFIKLNGEEKVHIFDLEGSDEHMNI</sequence>
<dbReference type="RefSeq" id="WP_140590341.1">
    <property type="nucleotide sequence ID" value="NZ_VFWZ01000002.1"/>
</dbReference>
<evidence type="ECO:0000313" key="2">
    <source>
        <dbReference type="Proteomes" id="UP000315540"/>
    </source>
</evidence>
<dbReference type="Proteomes" id="UP000315540">
    <property type="component" value="Unassembled WGS sequence"/>
</dbReference>
<comment type="caution">
    <text evidence="1">The sequence shown here is derived from an EMBL/GenBank/DDBJ whole genome shotgun (WGS) entry which is preliminary data.</text>
</comment>
<reference evidence="1 2" key="1">
    <citation type="submission" date="2019-06" db="EMBL/GenBank/DDBJ databases">
        <authorList>
            <person name="Meng X."/>
        </authorList>
    </citation>
    <scope>NUCLEOTIDE SEQUENCE [LARGE SCALE GENOMIC DNA]</scope>
    <source>
        <strain evidence="1 2">M625</strain>
    </source>
</reference>
<evidence type="ECO:0000313" key="1">
    <source>
        <dbReference type="EMBL" id="TPN86835.1"/>
    </source>
</evidence>
<dbReference type="Gene3D" id="3.40.1580.10">
    <property type="entry name" value="SMI1/KNR4-like"/>
    <property type="match status" value="1"/>
</dbReference>
<dbReference type="AlphaFoldDB" id="A0A504JEH3"/>
<dbReference type="SUPFAM" id="SSF160631">
    <property type="entry name" value="SMI1/KNR4-like"/>
    <property type="match status" value="1"/>
</dbReference>
<organism evidence="1 2">
    <name type="scientific">Aquimarina algicola</name>
    <dbReference type="NCBI Taxonomy" id="2589995"/>
    <lineage>
        <taxon>Bacteria</taxon>
        <taxon>Pseudomonadati</taxon>
        <taxon>Bacteroidota</taxon>
        <taxon>Flavobacteriia</taxon>
        <taxon>Flavobacteriales</taxon>
        <taxon>Flavobacteriaceae</taxon>
        <taxon>Aquimarina</taxon>
    </lineage>
</organism>
<dbReference type="OrthoDB" id="6637351at2"/>
<proteinExistence type="predicted"/>
<accession>A0A504JEH3</accession>
<keyword evidence="2" id="KW-1185">Reference proteome</keyword>
<dbReference type="InterPro" id="IPR037883">
    <property type="entry name" value="Knr4/Smi1-like_sf"/>
</dbReference>
<dbReference type="EMBL" id="VFWZ01000002">
    <property type="protein sequence ID" value="TPN86835.1"/>
    <property type="molecule type" value="Genomic_DNA"/>
</dbReference>
<evidence type="ECO:0008006" key="3">
    <source>
        <dbReference type="Google" id="ProtNLM"/>
    </source>
</evidence>